<dbReference type="Pfam" id="PF11750">
    <property type="entry name" value="DUF3307"/>
    <property type="match status" value="1"/>
</dbReference>
<accession>A0A132BTG5</accession>
<reference evidence="2 3" key="1">
    <citation type="submission" date="2015-12" db="EMBL/GenBank/DDBJ databases">
        <title>Genome sequence of the marine Rhodobacteraceae strain O3.65, Candidatus Tritonibacter horizontis.</title>
        <authorList>
            <person name="Poehlein A."/>
            <person name="Giebel H.A."/>
            <person name="Voget S."/>
            <person name="Brinkhoff T."/>
        </authorList>
    </citation>
    <scope>NUCLEOTIDE SEQUENCE [LARGE SCALE GENOMIC DNA]</scope>
    <source>
        <strain evidence="2 3">O3.65</strain>
    </source>
</reference>
<keyword evidence="1" id="KW-0812">Transmembrane</keyword>
<dbReference type="Proteomes" id="UP000068382">
    <property type="component" value="Unassembled WGS sequence"/>
</dbReference>
<dbReference type="AlphaFoldDB" id="A0A132BTG5"/>
<gene>
    <name evidence="2" type="ORF">TRIHO_40890</name>
</gene>
<name>A0A132BTG5_9RHOB</name>
<comment type="caution">
    <text evidence="2">The sequence shown here is derived from an EMBL/GenBank/DDBJ whole genome shotgun (WGS) entry which is preliminary data.</text>
</comment>
<evidence type="ECO:0000256" key="1">
    <source>
        <dbReference type="SAM" id="Phobius"/>
    </source>
</evidence>
<dbReference type="RefSeq" id="WP_068248199.1">
    <property type="nucleotide sequence ID" value="NZ_LPUY01000127.1"/>
</dbReference>
<dbReference type="OrthoDB" id="558011at2"/>
<evidence type="ECO:0008006" key="4">
    <source>
        <dbReference type="Google" id="ProtNLM"/>
    </source>
</evidence>
<dbReference type="EMBL" id="LPUY01000127">
    <property type="protein sequence ID" value="KUP91087.1"/>
    <property type="molecule type" value="Genomic_DNA"/>
</dbReference>
<dbReference type="InterPro" id="IPR021737">
    <property type="entry name" value="Phage_phiKZ_Orf197"/>
</dbReference>
<feature type="transmembrane region" description="Helical" evidence="1">
    <location>
        <begin position="111"/>
        <end position="128"/>
    </location>
</feature>
<feature type="transmembrane region" description="Helical" evidence="1">
    <location>
        <begin position="6"/>
        <end position="26"/>
    </location>
</feature>
<dbReference type="PATRIC" id="fig|1768241.3.peg.4272"/>
<evidence type="ECO:0000313" key="2">
    <source>
        <dbReference type="EMBL" id="KUP91087.1"/>
    </source>
</evidence>
<protein>
    <recommendedName>
        <fullName evidence="4">DUF3307 domain-containing protein</fullName>
    </recommendedName>
</protein>
<keyword evidence="1" id="KW-0472">Membrane</keyword>
<sequence>MPENVGIILLLICLFEVKHMFADFYLQTKKMLSGRCSYFHPGRAQHAGVHALASVVVLFIVGSPPWFIALICAAEWFIHFNIDFWKAHHTECNKLDPTQGAFWRAMGTDQLLHHLTYVAMAAAWASVVL</sequence>
<keyword evidence="1" id="KW-1133">Transmembrane helix</keyword>
<organism evidence="2 3">
    <name type="scientific">Tritonibacter horizontis</name>
    <dbReference type="NCBI Taxonomy" id="1768241"/>
    <lineage>
        <taxon>Bacteria</taxon>
        <taxon>Pseudomonadati</taxon>
        <taxon>Pseudomonadota</taxon>
        <taxon>Alphaproteobacteria</taxon>
        <taxon>Rhodobacterales</taxon>
        <taxon>Paracoccaceae</taxon>
        <taxon>Tritonibacter</taxon>
    </lineage>
</organism>
<evidence type="ECO:0000313" key="3">
    <source>
        <dbReference type="Proteomes" id="UP000068382"/>
    </source>
</evidence>
<keyword evidence="3" id="KW-1185">Reference proteome</keyword>
<feature type="transmembrane region" description="Helical" evidence="1">
    <location>
        <begin position="47"/>
        <end position="78"/>
    </location>
</feature>
<proteinExistence type="predicted"/>